<dbReference type="Pfam" id="PF13480">
    <property type="entry name" value="Acetyltransf_6"/>
    <property type="match status" value="1"/>
</dbReference>
<evidence type="ECO:0000313" key="3">
    <source>
        <dbReference type="Proteomes" id="UP000092024"/>
    </source>
</evidence>
<gene>
    <name evidence="2" type="ORF">A7K91_22060</name>
</gene>
<accession>A0A1A5YPX5</accession>
<dbReference type="InterPro" id="IPR016181">
    <property type="entry name" value="Acyl_CoA_acyltransferase"/>
</dbReference>
<name>A0A1A5YPX5_9BACL</name>
<reference evidence="2 3" key="1">
    <citation type="submission" date="2016-05" db="EMBL/GenBank/DDBJ databases">
        <title>Paenibacillus oryzae. sp. nov., isolated from the rice root.</title>
        <authorList>
            <person name="Zhang J."/>
            <person name="Zhang X."/>
        </authorList>
    </citation>
    <scope>NUCLEOTIDE SEQUENCE [LARGE SCALE GENOMIC DNA]</scope>
    <source>
        <strain evidence="2 3">1DrF-4</strain>
    </source>
</reference>
<dbReference type="GO" id="GO:0016747">
    <property type="term" value="F:acyltransferase activity, transferring groups other than amino-acyl groups"/>
    <property type="evidence" value="ECO:0007669"/>
    <property type="project" value="InterPro"/>
</dbReference>
<dbReference type="STRING" id="1844972.A7K91_22060"/>
<proteinExistence type="predicted"/>
<sequence length="272" mass="30459">MRDRMKAIQARPGNPEGIDIGEFGQTLCLYSETMPWGQFNAVKGLKGSDIGYLDDILRFYRERERKPQLEIVPSGVDQTLLKALTDRGFYSSAVHTSMYIDLAVLEQLEDKRFSAKRDEMEPDMILESTEKGFESNVIISALEEDQLPLYATIHCRGTGLPDDGIPSVLANNSVLYNRPGWSFYLASVDGQPAAVGVMYRHGAVASLTFAATLPEFRKLGLQGLLLEQRLRAAREQGCKLVVGQCAFLSQSHRNMERAGMKIGYIRSTWTQR</sequence>
<evidence type="ECO:0000313" key="2">
    <source>
        <dbReference type="EMBL" id="OBR67681.1"/>
    </source>
</evidence>
<organism evidence="2 3">
    <name type="scientific">Paenibacillus oryzae</name>
    <dbReference type="NCBI Taxonomy" id="1844972"/>
    <lineage>
        <taxon>Bacteria</taxon>
        <taxon>Bacillati</taxon>
        <taxon>Bacillota</taxon>
        <taxon>Bacilli</taxon>
        <taxon>Bacillales</taxon>
        <taxon>Paenibacillaceae</taxon>
        <taxon>Paenibacillus</taxon>
    </lineage>
</organism>
<keyword evidence="3" id="KW-1185">Reference proteome</keyword>
<dbReference type="SUPFAM" id="SSF55729">
    <property type="entry name" value="Acyl-CoA N-acyltransferases (Nat)"/>
    <property type="match status" value="1"/>
</dbReference>
<comment type="caution">
    <text evidence="2">The sequence shown here is derived from an EMBL/GenBank/DDBJ whole genome shotgun (WGS) entry which is preliminary data.</text>
</comment>
<protein>
    <submittedName>
        <fullName evidence="2">GCN5 family acetyltransferase</fullName>
    </submittedName>
</protein>
<dbReference type="EMBL" id="LYPA01000032">
    <property type="protein sequence ID" value="OBR67681.1"/>
    <property type="molecule type" value="Genomic_DNA"/>
</dbReference>
<keyword evidence="2" id="KW-0808">Transferase</keyword>
<feature type="domain" description="N-acetyltransferase" evidence="1">
    <location>
        <begin position="137"/>
        <end position="272"/>
    </location>
</feature>
<evidence type="ECO:0000259" key="1">
    <source>
        <dbReference type="PROSITE" id="PS51186"/>
    </source>
</evidence>
<dbReference type="AlphaFoldDB" id="A0A1A5YPX5"/>
<dbReference type="PROSITE" id="PS51186">
    <property type="entry name" value="GNAT"/>
    <property type="match status" value="1"/>
</dbReference>
<dbReference type="InterPro" id="IPR038740">
    <property type="entry name" value="BioF2-like_GNAT_dom"/>
</dbReference>
<dbReference type="InterPro" id="IPR000182">
    <property type="entry name" value="GNAT_dom"/>
</dbReference>
<dbReference type="Proteomes" id="UP000092024">
    <property type="component" value="Unassembled WGS sequence"/>
</dbReference>
<dbReference type="OrthoDB" id="2350893at2"/>
<dbReference type="Gene3D" id="3.40.630.30">
    <property type="match status" value="1"/>
</dbReference>